<sequence length="102" mass="12666">MGKVKMYVSVVHQQVYVHPWDSPWEYEVIMDKEVAPVFKRLFNQMDRLEFRNFLRAHLPYVPYHYDKDNHDIDLRTMKVYALIHEYTDDHSKRFIEQLPYFR</sequence>
<dbReference type="EMBL" id="JADBEL010000013">
    <property type="protein sequence ID" value="MBE1555457.1"/>
    <property type="molecule type" value="Genomic_DNA"/>
</dbReference>
<organism evidence="1 2">
    <name type="scientific">Sporosarcina limicola</name>
    <dbReference type="NCBI Taxonomy" id="34101"/>
    <lineage>
        <taxon>Bacteria</taxon>
        <taxon>Bacillati</taxon>
        <taxon>Bacillota</taxon>
        <taxon>Bacilli</taxon>
        <taxon>Bacillales</taxon>
        <taxon>Caryophanaceae</taxon>
        <taxon>Sporosarcina</taxon>
    </lineage>
</organism>
<evidence type="ECO:0000313" key="2">
    <source>
        <dbReference type="Proteomes" id="UP000658225"/>
    </source>
</evidence>
<keyword evidence="2" id="KW-1185">Reference proteome</keyword>
<reference evidence="1" key="1">
    <citation type="submission" date="2020-10" db="EMBL/GenBank/DDBJ databases">
        <title>Genomic Encyclopedia of Type Strains, Phase IV (KMG-IV): sequencing the most valuable type-strain genomes for metagenomic binning, comparative biology and taxonomic classification.</title>
        <authorList>
            <person name="Goeker M."/>
        </authorList>
    </citation>
    <scope>NUCLEOTIDE SEQUENCE</scope>
    <source>
        <strain evidence="1">DSM 13886</strain>
    </source>
</reference>
<dbReference type="AlphaFoldDB" id="A0A927MLT2"/>
<accession>A0A927MLT2</accession>
<evidence type="ECO:0000313" key="1">
    <source>
        <dbReference type="EMBL" id="MBE1555457.1"/>
    </source>
</evidence>
<dbReference type="RefSeq" id="WP_192599170.1">
    <property type="nucleotide sequence ID" value="NZ_JADBEL010000013.1"/>
</dbReference>
<gene>
    <name evidence="1" type="ORF">H4683_002562</name>
</gene>
<proteinExistence type="predicted"/>
<protein>
    <submittedName>
        <fullName evidence="1">Uncharacterized protein</fullName>
    </submittedName>
</protein>
<name>A0A927MLT2_9BACL</name>
<dbReference type="Proteomes" id="UP000658225">
    <property type="component" value="Unassembled WGS sequence"/>
</dbReference>
<comment type="caution">
    <text evidence="1">The sequence shown here is derived from an EMBL/GenBank/DDBJ whole genome shotgun (WGS) entry which is preliminary data.</text>
</comment>